<dbReference type="STRING" id="1238424.J07HQW1_00810"/>
<dbReference type="GO" id="GO:0008839">
    <property type="term" value="F:4-hydroxy-tetrahydrodipicolinate reductase"/>
    <property type="evidence" value="ECO:0007669"/>
    <property type="project" value="UniProtKB-UniRule"/>
</dbReference>
<comment type="caution">
    <text evidence="13">Was originally thought to be a dihydrodipicolinate reductase (DHDPR), catalyzing the conversion of dihydrodipicolinate to tetrahydrodipicolinate. However, it was shown in E.coli that the substrate of the enzymatic reaction is not dihydrodipicolinate (DHDP) but in fact (2S,4S)-4-hydroxy-2,3,4,5-tetrahydrodipicolinic acid (HTPA), the product released by the DapA-catalyzed reaction.</text>
</comment>
<dbReference type="EC" id="1.17.1.8" evidence="10 13"/>
<dbReference type="EMBL" id="KE356560">
    <property type="protein sequence ID" value="ERG90782.1"/>
    <property type="molecule type" value="Genomic_DNA"/>
</dbReference>
<dbReference type="HAMAP" id="MF_00102">
    <property type="entry name" value="DapB"/>
    <property type="match status" value="1"/>
</dbReference>
<comment type="subunit">
    <text evidence="13">Homotetramer.</text>
</comment>
<feature type="region of interest" description="Disordered" evidence="14">
    <location>
        <begin position="1"/>
        <end position="38"/>
    </location>
</feature>
<feature type="domain" description="Dihydrodipicolinate reductase C-terminal" evidence="16">
    <location>
        <begin position="170"/>
        <end position="304"/>
    </location>
</feature>
<dbReference type="SUPFAM" id="SSF55347">
    <property type="entry name" value="Glyceraldehyde-3-phosphate dehydrogenase-like, C-terminal domain"/>
    <property type="match status" value="1"/>
</dbReference>
<evidence type="ECO:0000256" key="3">
    <source>
        <dbReference type="ARBA" id="ARBA00022605"/>
    </source>
</evidence>
<comment type="pathway">
    <text evidence="9 13">Amino-acid biosynthesis; L-lysine biosynthesis via DAP pathway; (S)-tetrahydrodipicolinate from L-aspartate: step 4/4.</text>
</comment>
<name>U1PB53_9EURY</name>
<dbReference type="UniPathway" id="UPA00034">
    <property type="reaction ID" value="UER00018"/>
</dbReference>
<feature type="binding site" evidence="13">
    <location>
        <begin position="140"/>
        <end position="142"/>
    </location>
    <ligand>
        <name>NAD(+)</name>
        <dbReference type="ChEBI" id="CHEBI:57540"/>
    </ligand>
</feature>
<keyword evidence="6 13" id="KW-0560">Oxidoreductase</keyword>
<organism evidence="17 18">
    <name type="scientific">Haloquadratum walsbyi J07HQW1</name>
    <dbReference type="NCBI Taxonomy" id="1238424"/>
    <lineage>
        <taxon>Archaea</taxon>
        <taxon>Methanobacteriati</taxon>
        <taxon>Methanobacteriota</taxon>
        <taxon>Stenosarchaea group</taxon>
        <taxon>Halobacteria</taxon>
        <taxon>Halobacteriales</taxon>
        <taxon>Haloferacaceae</taxon>
        <taxon>Haloquadratum</taxon>
    </lineage>
</organism>
<evidence type="ECO:0000256" key="10">
    <source>
        <dbReference type="ARBA" id="ARBA00038983"/>
    </source>
</evidence>
<dbReference type="GO" id="GO:0016726">
    <property type="term" value="F:oxidoreductase activity, acting on CH or CH2 groups, NAD or NADP as acceptor"/>
    <property type="evidence" value="ECO:0007669"/>
    <property type="project" value="UniProtKB-UniRule"/>
</dbReference>
<dbReference type="SUPFAM" id="SSF51735">
    <property type="entry name" value="NAD(P)-binding Rossmann-fold domains"/>
    <property type="match status" value="1"/>
</dbReference>
<feature type="binding site" evidence="13">
    <location>
        <begin position="206"/>
        <end position="207"/>
    </location>
    <ligand>
        <name>(S)-2,3,4,5-tetrahydrodipicolinate</name>
        <dbReference type="ChEBI" id="CHEBI:16845"/>
    </ligand>
</feature>
<feature type="domain" description="Dihydrodipicolinate reductase N-terminal" evidence="15">
    <location>
        <begin position="34"/>
        <end position="167"/>
    </location>
</feature>
<feature type="binding site" evidence="13">
    <location>
        <begin position="164"/>
        <end position="167"/>
    </location>
    <ligand>
        <name>NAD(+)</name>
        <dbReference type="ChEBI" id="CHEBI:57540"/>
    </ligand>
</feature>
<feature type="binding site" evidence="13">
    <location>
        <begin position="40"/>
        <end position="45"/>
    </location>
    <ligand>
        <name>NAD(+)</name>
        <dbReference type="ChEBI" id="CHEBI:57540"/>
    </ligand>
</feature>
<evidence type="ECO:0000259" key="16">
    <source>
        <dbReference type="Pfam" id="PF05173"/>
    </source>
</evidence>
<evidence type="ECO:0000256" key="8">
    <source>
        <dbReference type="ARBA" id="ARBA00023154"/>
    </source>
</evidence>
<feature type="active site" description="Proton donor" evidence="13">
    <location>
        <position position="200"/>
    </location>
</feature>
<dbReference type="AlphaFoldDB" id="U1PB53"/>
<keyword evidence="8 13" id="KW-0457">Lysine biosynthesis</keyword>
<evidence type="ECO:0000256" key="5">
    <source>
        <dbReference type="ARBA" id="ARBA00022915"/>
    </source>
</evidence>
<evidence type="ECO:0000256" key="2">
    <source>
        <dbReference type="ARBA" id="ARBA00022490"/>
    </source>
</evidence>
<comment type="caution">
    <text evidence="13">Lacks conserved residue(s) required for the propagation of feature annotation.</text>
</comment>
<evidence type="ECO:0000256" key="12">
    <source>
        <dbReference type="ARBA" id="ARBA00049396"/>
    </source>
</evidence>
<feature type="compositionally biased region" description="Basic and acidic residues" evidence="14">
    <location>
        <begin position="1"/>
        <end position="12"/>
    </location>
</feature>
<protein>
    <recommendedName>
        <fullName evidence="10 13">4-hydroxy-tetrahydrodipicolinate reductase</fullName>
        <shortName evidence="13">HTPA reductase</shortName>
        <ecNumber evidence="10 13">1.17.1.8</ecNumber>
    </recommendedName>
</protein>
<sequence>MSEQETDTHEDPVDTTVSNSPAQPESGPEPGPGVRLAITGASGRMGTELRSMANEHSEIAFVLAITQTPDAVVNPAADSPAAPDAITPVDDDISISETALKDALETHSIDVLVDFTTPDASMKYLDAVRTASVDTAAVIGTTGYDDAQRSVISSLADTTAILKASNFSRGIAALRRAVSEVVSTLPSYDVEVTETHHNGKRDAPSGTAVTLLDEIEAAQNKSESPPRVHGRVGDAPRHESEIGVHARRAGDIAGKHEVLMAGGDEVLELTHRAGSRGIFAAGALDAAVWIAERSPGRYDFDAVLDAGTDSDTHNGDS</sequence>
<evidence type="ECO:0000256" key="1">
    <source>
        <dbReference type="ARBA" id="ARBA00006642"/>
    </source>
</evidence>
<evidence type="ECO:0000256" key="9">
    <source>
        <dbReference type="ARBA" id="ARBA00037922"/>
    </source>
</evidence>
<evidence type="ECO:0000256" key="6">
    <source>
        <dbReference type="ARBA" id="ARBA00023002"/>
    </source>
</evidence>
<dbReference type="PANTHER" id="PTHR20836:SF0">
    <property type="entry name" value="4-HYDROXY-TETRAHYDRODIPICOLINATE REDUCTASE 1, CHLOROPLASTIC-RELATED"/>
    <property type="match status" value="1"/>
</dbReference>
<accession>U1PB53</accession>
<keyword evidence="3 13" id="KW-0028">Amino-acid biosynthesis</keyword>
<evidence type="ECO:0000256" key="13">
    <source>
        <dbReference type="HAMAP-Rule" id="MF_00102"/>
    </source>
</evidence>
<dbReference type="InterPro" id="IPR036291">
    <property type="entry name" value="NAD(P)-bd_dom_sf"/>
</dbReference>
<dbReference type="GO" id="GO:0005829">
    <property type="term" value="C:cytosol"/>
    <property type="evidence" value="ECO:0007669"/>
    <property type="project" value="TreeGrafter"/>
</dbReference>
<dbReference type="NCBIfam" id="TIGR00036">
    <property type="entry name" value="dapB"/>
    <property type="match status" value="1"/>
</dbReference>
<dbReference type="GO" id="GO:0050661">
    <property type="term" value="F:NADP binding"/>
    <property type="evidence" value="ECO:0007669"/>
    <property type="project" value="UniProtKB-UniRule"/>
</dbReference>
<evidence type="ECO:0000256" key="4">
    <source>
        <dbReference type="ARBA" id="ARBA00022857"/>
    </source>
</evidence>
<feature type="active site" description="Proton donor/acceptor" evidence="13">
    <location>
        <position position="196"/>
    </location>
</feature>
<feature type="binding site" evidence="13">
    <location>
        <position position="197"/>
    </location>
    <ligand>
        <name>(S)-2,3,4,5-tetrahydrodipicolinate</name>
        <dbReference type="ChEBI" id="CHEBI:16845"/>
    </ligand>
</feature>
<dbReference type="InterPro" id="IPR023940">
    <property type="entry name" value="DHDPR_bac"/>
</dbReference>
<dbReference type="Proteomes" id="UP000030649">
    <property type="component" value="Unassembled WGS sequence"/>
</dbReference>
<evidence type="ECO:0000256" key="11">
    <source>
        <dbReference type="ARBA" id="ARBA00049080"/>
    </source>
</evidence>
<comment type="catalytic activity">
    <reaction evidence="11 13">
        <text>(S)-2,3,4,5-tetrahydrodipicolinate + NADP(+) + H2O = (2S,4S)-4-hydroxy-2,3,4,5-tetrahydrodipicolinate + NADPH + H(+)</text>
        <dbReference type="Rhea" id="RHEA:35331"/>
        <dbReference type="ChEBI" id="CHEBI:15377"/>
        <dbReference type="ChEBI" id="CHEBI:15378"/>
        <dbReference type="ChEBI" id="CHEBI:16845"/>
        <dbReference type="ChEBI" id="CHEBI:57783"/>
        <dbReference type="ChEBI" id="CHEBI:58349"/>
        <dbReference type="ChEBI" id="CHEBI:67139"/>
        <dbReference type="EC" id="1.17.1.8"/>
    </reaction>
</comment>
<comment type="subcellular location">
    <subcellularLocation>
        <location evidence="13">Cytoplasm</location>
    </subcellularLocation>
</comment>
<comment type="similarity">
    <text evidence="1 13">Belongs to the DapB family.</text>
</comment>
<dbReference type="InterPro" id="IPR000846">
    <property type="entry name" value="DapB_N"/>
</dbReference>
<evidence type="ECO:0000256" key="7">
    <source>
        <dbReference type="ARBA" id="ARBA00023027"/>
    </source>
</evidence>
<evidence type="ECO:0000313" key="17">
    <source>
        <dbReference type="EMBL" id="ERG90782.1"/>
    </source>
</evidence>
<dbReference type="GO" id="GO:0019877">
    <property type="term" value="P:diaminopimelate biosynthetic process"/>
    <property type="evidence" value="ECO:0007669"/>
    <property type="project" value="UniProtKB-UniRule"/>
</dbReference>
<dbReference type="PANTHER" id="PTHR20836">
    <property type="entry name" value="DIHYDRODIPICOLINATE REDUCTASE"/>
    <property type="match status" value="1"/>
</dbReference>
<dbReference type="GO" id="GO:0051287">
    <property type="term" value="F:NAD binding"/>
    <property type="evidence" value="ECO:0007669"/>
    <property type="project" value="UniProtKB-UniRule"/>
</dbReference>
<comment type="function">
    <text evidence="13">Catalyzes the conversion of 4-hydroxy-tetrahydrodipicolinate (HTPA) to tetrahydrodipicolinate.</text>
</comment>
<dbReference type="Gene3D" id="3.30.360.10">
    <property type="entry name" value="Dihydrodipicolinate Reductase, domain 2"/>
    <property type="match status" value="1"/>
</dbReference>
<dbReference type="HOGENOM" id="CLU_047479_2_0_2"/>
<dbReference type="Pfam" id="PF01113">
    <property type="entry name" value="DapB_N"/>
    <property type="match status" value="1"/>
</dbReference>
<proteinExistence type="inferred from homology"/>
<gene>
    <name evidence="13" type="primary">dapB</name>
    <name evidence="17" type="ORF">J07HQW1_00810</name>
</gene>
<keyword evidence="2 13" id="KW-0963">Cytoplasm</keyword>
<reference evidence="17 18" key="1">
    <citation type="journal article" date="2013" name="PLoS ONE">
        <title>Assembly-driven community genomics of a hypersaline microbial ecosystem.</title>
        <authorList>
            <person name="Podell S."/>
            <person name="Ugalde J.A."/>
            <person name="Narasingarao P."/>
            <person name="Banfield J.F."/>
            <person name="Heidelberg K.B."/>
            <person name="Allen E.E."/>
        </authorList>
    </citation>
    <scope>NUCLEOTIDE SEQUENCE [LARGE SCALE GENOMIC DNA]</scope>
    <source>
        <strain evidence="18">J07HQW1</strain>
    </source>
</reference>
<evidence type="ECO:0000259" key="15">
    <source>
        <dbReference type="Pfam" id="PF01113"/>
    </source>
</evidence>
<keyword evidence="7 13" id="KW-0520">NAD</keyword>
<dbReference type="Gene3D" id="3.40.50.720">
    <property type="entry name" value="NAD(P)-binding Rossmann-like Domain"/>
    <property type="match status" value="1"/>
</dbReference>
<keyword evidence="5 13" id="KW-0220">Diaminopimelate biosynthesis</keyword>
<dbReference type="InterPro" id="IPR022664">
    <property type="entry name" value="DapB_N_CS"/>
</dbReference>
<feature type="binding site" evidence="13">
    <location>
        <position position="91"/>
    </location>
    <ligand>
        <name>NAD(+)</name>
        <dbReference type="ChEBI" id="CHEBI:57540"/>
    </ligand>
</feature>
<evidence type="ECO:0000256" key="14">
    <source>
        <dbReference type="SAM" id="MobiDB-lite"/>
    </source>
</evidence>
<comment type="catalytic activity">
    <reaction evidence="12 13">
        <text>(S)-2,3,4,5-tetrahydrodipicolinate + NAD(+) + H2O = (2S,4S)-4-hydroxy-2,3,4,5-tetrahydrodipicolinate + NADH + H(+)</text>
        <dbReference type="Rhea" id="RHEA:35323"/>
        <dbReference type="ChEBI" id="CHEBI:15377"/>
        <dbReference type="ChEBI" id="CHEBI:15378"/>
        <dbReference type="ChEBI" id="CHEBI:16845"/>
        <dbReference type="ChEBI" id="CHEBI:57540"/>
        <dbReference type="ChEBI" id="CHEBI:57945"/>
        <dbReference type="ChEBI" id="CHEBI:67139"/>
        <dbReference type="EC" id="1.17.1.8"/>
    </reaction>
</comment>
<dbReference type="InterPro" id="IPR022663">
    <property type="entry name" value="DapB_C"/>
</dbReference>
<dbReference type="GO" id="GO:0009089">
    <property type="term" value="P:lysine biosynthetic process via diaminopimelate"/>
    <property type="evidence" value="ECO:0007669"/>
    <property type="project" value="UniProtKB-UniRule"/>
</dbReference>
<dbReference type="Pfam" id="PF05173">
    <property type="entry name" value="DapB_C"/>
    <property type="match status" value="1"/>
</dbReference>
<keyword evidence="4 13" id="KW-0521">NADP</keyword>
<dbReference type="CDD" id="cd02274">
    <property type="entry name" value="DHDPR_N"/>
    <property type="match status" value="1"/>
</dbReference>
<dbReference type="PROSITE" id="PS01298">
    <property type="entry name" value="DAPB"/>
    <property type="match status" value="1"/>
</dbReference>
<evidence type="ECO:0000313" key="18">
    <source>
        <dbReference type="Proteomes" id="UP000030649"/>
    </source>
</evidence>